<accession>A0A2S9YGD0</accession>
<protein>
    <submittedName>
        <fullName evidence="9">Penicillin-insensitive murein endopeptidase</fullName>
    </submittedName>
</protein>
<evidence type="ECO:0000256" key="8">
    <source>
        <dbReference type="SAM" id="MobiDB-lite"/>
    </source>
</evidence>
<evidence type="ECO:0000256" key="5">
    <source>
        <dbReference type="ARBA" id="ARBA00022801"/>
    </source>
</evidence>
<evidence type="ECO:0000313" key="10">
    <source>
        <dbReference type="Proteomes" id="UP000237968"/>
    </source>
</evidence>
<sequence>MLDAAEAALVELEIKIDPRRRARGPLPDASGLRAAHEDGRALVLEGRFEQVRQWTALAKFGSREPGPRCGSSPLSRYDLVVTRDARSRKDLAYLHVVVPAAGLPPEGERGRHEAWIGDERWINLTDALDPTREYLPFKSNGSESLHRQWARETVVESLVDIATQYRQRTGVPLGIGDLSHVTGGKIKDHWTHQEGVDADVYLLDPDHADDDGRPRVWWNHVKRGVACWTSKPKGKGEREQALDPEDELSHTPTSQRLEVLAQIVFLIDEVAYFVHNDTTILEPFDDQAGARRPGRRFLHAKNRGYWPAHTDHVHLRWVEGELPVDVTPRP</sequence>
<reference evidence="9 10" key="1">
    <citation type="submission" date="2018-03" db="EMBL/GenBank/DDBJ databases">
        <title>Draft Genome Sequences of the Obligatory Marine Myxobacteria Enhygromyxa salina SWB005.</title>
        <authorList>
            <person name="Poehlein A."/>
            <person name="Moghaddam J.A."/>
            <person name="Harms H."/>
            <person name="Alanjari M."/>
            <person name="Koenig G.M."/>
            <person name="Daniel R."/>
            <person name="Schaeberle T.F."/>
        </authorList>
    </citation>
    <scope>NUCLEOTIDE SEQUENCE [LARGE SCALE GENOMIC DNA]</scope>
    <source>
        <strain evidence="9 10">SWB005</strain>
    </source>
</reference>
<keyword evidence="4" id="KW-0574">Periplasm</keyword>
<dbReference type="GO" id="GO:0030288">
    <property type="term" value="C:outer membrane-bounded periplasmic space"/>
    <property type="evidence" value="ECO:0007669"/>
    <property type="project" value="InterPro"/>
</dbReference>
<comment type="caution">
    <text evidence="9">The sequence shown here is derived from an EMBL/GenBank/DDBJ whole genome shotgun (WGS) entry which is preliminary data.</text>
</comment>
<gene>
    <name evidence="9" type="ORF">ENSA5_10880</name>
</gene>
<organism evidence="9 10">
    <name type="scientific">Enhygromyxa salina</name>
    <dbReference type="NCBI Taxonomy" id="215803"/>
    <lineage>
        <taxon>Bacteria</taxon>
        <taxon>Pseudomonadati</taxon>
        <taxon>Myxococcota</taxon>
        <taxon>Polyangia</taxon>
        <taxon>Nannocystales</taxon>
        <taxon>Nannocystaceae</taxon>
        <taxon>Enhygromyxa</taxon>
    </lineage>
</organism>
<keyword evidence="1" id="KW-0645">Protease</keyword>
<dbReference type="GO" id="GO:0046872">
    <property type="term" value="F:metal ion binding"/>
    <property type="evidence" value="ECO:0007669"/>
    <property type="project" value="UniProtKB-KW"/>
</dbReference>
<keyword evidence="6" id="KW-0862">Zinc</keyword>
<evidence type="ECO:0000256" key="3">
    <source>
        <dbReference type="ARBA" id="ARBA00022729"/>
    </source>
</evidence>
<dbReference type="InterPro" id="IPR005073">
    <property type="entry name" value="Peptidase_M74"/>
</dbReference>
<dbReference type="Proteomes" id="UP000237968">
    <property type="component" value="Unassembled WGS sequence"/>
</dbReference>
<evidence type="ECO:0000256" key="1">
    <source>
        <dbReference type="ARBA" id="ARBA00022670"/>
    </source>
</evidence>
<dbReference type="InterPro" id="IPR009045">
    <property type="entry name" value="Zn_M74/Hedgehog-like"/>
</dbReference>
<dbReference type="GO" id="GO:0008237">
    <property type="term" value="F:metallopeptidase activity"/>
    <property type="evidence" value="ECO:0007669"/>
    <property type="project" value="UniProtKB-KW"/>
</dbReference>
<dbReference type="SUPFAM" id="SSF55166">
    <property type="entry name" value="Hedgehog/DD-peptidase"/>
    <property type="match status" value="1"/>
</dbReference>
<evidence type="ECO:0000256" key="6">
    <source>
        <dbReference type="ARBA" id="ARBA00022833"/>
    </source>
</evidence>
<keyword evidence="5" id="KW-0378">Hydrolase</keyword>
<keyword evidence="2" id="KW-0479">Metal-binding</keyword>
<evidence type="ECO:0000256" key="2">
    <source>
        <dbReference type="ARBA" id="ARBA00022723"/>
    </source>
</evidence>
<dbReference type="Pfam" id="PF03411">
    <property type="entry name" value="Peptidase_M74"/>
    <property type="match status" value="1"/>
</dbReference>
<feature type="region of interest" description="Disordered" evidence="8">
    <location>
        <begin position="230"/>
        <end position="251"/>
    </location>
</feature>
<name>A0A2S9YGD0_9BACT</name>
<dbReference type="AlphaFoldDB" id="A0A2S9YGD0"/>
<evidence type="ECO:0000256" key="4">
    <source>
        <dbReference type="ARBA" id="ARBA00022764"/>
    </source>
</evidence>
<dbReference type="EMBL" id="PVNK01000063">
    <property type="protein sequence ID" value="PRQ04102.1"/>
    <property type="molecule type" value="Genomic_DNA"/>
</dbReference>
<dbReference type="Gene3D" id="3.30.1380.10">
    <property type="match status" value="1"/>
</dbReference>
<dbReference type="GO" id="GO:0004252">
    <property type="term" value="F:serine-type endopeptidase activity"/>
    <property type="evidence" value="ECO:0007669"/>
    <property type="project" value="InterPro"/>
</dbReference>
<dbReference type="GO" id="GO:0006508">
    <property type="term" value="P:proteolysis"/>
    <property type="evidence" value="ECO:0007669"/>
    <property type="project" value="UniProtKB-KW"/>
</dbReference>
<evidence type="ECO:0000256" key="7">
    <source>
        <dbReference type="ARBA" id="ARBA00023049"/>
    </source>
</evidence>
<proteinExistence type="predicted"/>
<keyword evidence="10" id="KW-1185">Reference proteome</keyword>
<evidence type="ECO:0000313" key="9">
    <source>
        <dbReference type="EMBL" id="PRQ04102.1"/>
    </source>
</evidence>
<keyword evidence="7" id="KW-0482">Metalloprotease</keyword>
<keyword evidence="3" id="KW-0732">Signal</keyword>